<dbReference type="GO" id="GO:0006559">
    <property type="term" value="P:L-phenylalanine catabolic process"/>
    <property type="evidence" value="ECO:0007669"/>
    <property type="project" value="TreeGrafter"/>
</dbReference>
<dbReference type="GO" id="GO:0016034">
    <property type="term" value="F:maleylacetoacetate isomerase activity"/>
    <property type="evidence" value="ECO:0007669"/>
    <property type="project" value="TreeGrafter"/>
</dbReference>
<accession>A0A545UGX0</accession>
<comment type="caution">
    <text evidence="2">The sequence shown here is derived from an EMBL/GenBank/DDBJ whole genome shotgun (WGS) entry which is preliminary data.</text>
</comment>
<evidence type="ECO:0000313" key="3">
    <source>
        <dbReference type="Proteomes" id="UP000315439"/>
    </source>
</evidence>
<feature type="domain" description="GST N-terminal" evidence="1">
    <location>
        <begin position="3"/>
        <end position="83"/>
    </location>
</feature>
<dbReference type="OrthoDB" id="9799538at2"/>
<dbReference type="PROSITE" id="PS50404">
    <property type="entry name" value="GST_NTER"/>
    <property type="match status" value="1"/>
</dbReference>
<dbReference type="AlphaFoldDB" id="A0A545UGX0"/>
<organism evidence="2 3">
    <name type="scientific">Aliikangiella coralliicola</name>
    <dbReference type="NCBI Taxonomy" id="2592383"/>
    <lineage>
        <taxon>Bacteria</taxon>
        <taxon>Pseudomonadati</taxon>
        <taxon>Pseudomonadota</taxon>
        <taxon>Gammaproteobacteria</taxon>
        <taxon>Oceanospirillales</taxon>
        <taxon>Pleioneaceae</taxon>
        <taxon>Aliikangiella</taxon>
    </lineage>
</organism>
<keyword evidence="2" id="KW-0808">Transferase</keyword>
<dbReference type="GO" id="GO:0006749">
    <property type="term" value="P:glutathione metabolic process"/>
    <property type="evidence" value="ECO:0007669"/>
    <property type="project" value="TreeGrafter"/>
</dbReference>
<dbReference type="SUPFAM" id="SSF52833">
    <property type="entry name" value="Thioredoxin-like"/>
    <property type="match status" value="1"/>
</dbReference>
<dbReference type="InterPro" id="IPR036249">
    <property type="entry name" value="Thioredoxin-like_sf"/>
</dbReference>
<dbReference type="InterPro" id="IPR004045">
    <property type="entry name" value="Glutathione_S-Trfase_N"/>
</dbReference>
<dbReference type="SFLD" id="SFLDS00019">
    <property type="entry name" value="Glutathione_Transferase_(cytos"/>
    <property type="match status" value="1"/>
</dbReference>
<dbReference type="SUPFAM" id="SSF47616">
    <property type="entry name" value="GST C-terminal domain-like"/>
    <property type="match status" value="1"/>
</dbReference>
<dbReference type="GO" id="GO:0004364">
    <property type="term" value="F:glutathione transferase activity"/>
    <property type="evidence" value="ECO:0007669"/>
    <property type="project" value="TreeGrafter"/>
</dbReference>
<evidence type="ECO:0000259" key="1">
    <source>
        <dbReference type="PROSITE" id="PS50404"/>
    </source>
</evidence>
<dbReference type="CDD" id="cd03194">
    <property type="entry name" value="GST_C_3"/>
    <property type="match status" value="1"/>
</dbReference>
<dbReference type="Pfam" id="PF13409">
    <property type="entry name" value="GST_N_2"/>
    <property type="match status" value="1"/>
</dbReference>
<evidence type="ECO:0000313" key="2">
    <source>
        <dbReference type="EMBL" id="TQV88717.1"/>
    </source>
</evidence>
<dbReference type="EMBL" id="VIKS01000003">
    <property type="protein sequence ID" value="TQV88717.1"/>
    <property type="molecule type" value="Genomic_DNA"/>
</dbReference>
<dbReference type="InterPro" id="IPR036282">
    <property type="entry name" value="Glutathione-S-Trfase_C_sf"/>
</dbReference>
<dbReference type="PANTHER" id="PTHR42673:SF4">
    <property type="entry name" value="MALEYLACETOACETATE ISOMERASE"/>
    <property type="match status" value="1"/>
</dbReference>
<dbReference type="PANTHER" id="PTHR42673">
    <property type="entry name" value="MALEYLACETOACETATE ISOMERASE"/>
    <property type="match status" value="1"/>
</dbReference>
<dbReference type="CDD" id="cd03043">
    <property type="entry name" value="GST_N_1"/>
    <property type="match status" value="1"/>
</dbReference>
<name>A0A545UGX0_9GAMM</name>
<dbReference type="InterPro" id="IPR040079">
    <property type="entry name" value="Glutathione_S-Trfase"/>
</dbReference>
<dbReference type="Gene3D" id="1.20.1050.10">
    <property type="match status" value="1"/>
</dbReference>
<gene>
    <name evidence="2" type="ORF">FLL46_04080</name>
</gene>
<protein>
    <submittedName>
        <fullName evidence="2">Glutathione S-transferase family protein</fullName>
    </submittedName>
</protein>
<proteinExistence type="predicted"/>
<dbReference type="RefSeq" id="WP_142892169.1">
    <property type="nucleotide sequence ID" value="NZ_ML660161.1"/>
</dbReference>
<dbReference type="Proteomes" id="UP000315439">
    <property type="component" value="Unassembled WGS sequence"/>
</dbReference>
<keyword evidence="3" id="KW-1185">Reference proteome</keyword>
<dbReference type="SFLD" id="SFLDG00358">
    <property type="entry name" value="Main_(cytGST)"/>
    <property type="match status" value="1"/>
</dbReference>
<sequence>MKNHLVIGNKNYSSWSLRPWLLLKVKDIPFEEEKIYLYRPDSKQKLKQYSPAGLVPFFQNSEVKVWDSLAICEYLAEAYPEKHCWPQELQARALARSISAEMHSGFQLIRNQLPMNCRQKMNFQVDSDELRMEINRVNSIWQDCRMHYQDKGDFLFGEFSIADAMFAPVVLRFNSYGIEVGSVARQYMQNILNLKAIQEWIEEGIAEKPVIEQAEI</sequence>
<reference evidence="2 3" key="1">
    <citation type="submission" date="2019-07" db="EMBL/GenBank/DDBJ databases">
        <title>Draft genome for Aliikangiella sp. M105.</title>
        <authorList>
            <person name="Wang G."/>
        </authorList>
    </citation>
    <scope>NUCLEOTIDE SEQUENCE [LARGE SCALE GENOMIC DNA]</scope>
    <source>
        <strain evidence="2 3">M105</strain>
    </source>
</reference>
<dbReference type="Gene3D" id="3.40.30.10">
    <property type="entry name" value="Glutaredoxin"/>
    <property type="match status" value="1"/>
</dbReference>